<evidence type="ECO:0000313" key="2">
    <source>
        <dbReference type="Proteomes" id="UP000325827"/>
    </source>
</evidence>
<keyword evidence="2" id="KW-1185">Reference proteome</keyword>
<gene>
    <name evidence="1" type="ORF">F6B43_15310</name>
</gene>
<dbReference type="EMBL" id="VYSA01000003">
    <property type="protein sequence ID" value="KAA9106503.1"/>
    <property type="molecule type" value="Genomic_DNA"/>
</dbReference>
<protein>
    <recommendedName>
        <fullName evidence="3">NTP pyrophosphohydrolase</fullName>
    </recommendedName>
</protein>
<dbReference type="OrthoDB" id="5119617at2"/>
<evidence type="ECO:0000313" key="1">
    <source>
        <dbReference type="EMBL" id="KAA9106503.1"/>
    </source>
</evidence>
<dbReference type="RefSeq" id="WP_150449852.1">
    <property type="nucleotide sequence ID" value="NZ_VYSA01000003.1"/>
</dbReference>
<dbReference type="AlphaFoldDB" id="A0A5J5J1L8"/>
<proteinExistence type="predicted"/>
<sequence length="117" mass="12192">MSTAATPDLPGRIVVHPRVLEKVAREAAASTVGVDRGSLSVGVIEGSRGVAITVTTALPVPDLEDTAAIRAGQPVLARIAGIQEELRDRIGPLIGRDVARVDITITGAVIAQKRRVK</sequence>
<organism evidence="1 2">
    <name type="scientific">Microbacterium rhizomatis</name>
    <dbReference type="NCBI Taxonomy" id="1631477"/>
    <lineage>
        <taxon>Bacteria</taxon>
        <taxon>Bacillati</taxon>
        <taxon>Actinomycetota</taxon>
        <taxon>Actinomycetes</taxon>
        <taxon>Micrococcales</taxon>
        <taxon>Microbacteriaceae</taxon>
        <taxon>Microbacterium</taxon>
    </lineage>
</organism>
<comment type="caution">
    <text evidence="1">The sequence shown here is derived from an EMBL/GenBank/DDBJ whole genome shotgun (WGS) entry which is preliminary data.</text>
</comment>
<reference evidence="2" key="1">
    <citation type="submission" date="2019-09" db="EMBL/GenBank/DDBJ databases">
        <title>Mumia zhuanghuii sp. nov. isolated from the intestinal contents of plateau pika (Ochotona curzoniae) in the Qinghai-Tibet plateau of China.</title>
        <authorList>
            <person name="Tian Z."/>
        </authorList>
    </citation>
    <scope>NUCLEOTIDE SEQUENCE [LARGE SCALE GENOMIC DNA]</scope>
    <source>
        <strain evidence="2">JCM 30598</strain>
    </source>
</reference>
<name>A0A5J5J1L8_9MICO</name>
<evidence type="ECO:0008006" key="3">
    <source>
        <dbReference type="Google" id="ProtNLM"/>
    </source>
</evidence>
<dbReference type="Proteomes" id="UP000325827">
    <property type="component" value="Unassembled WGS sequence"/>
</dbReference>
<accession>A0A5J5J1L8</accession>